<dbReference type="PANTHER" id="PTHR33064:SF37">
    <property type="entry name" value="RIBONUCLEASE H"/>
    <property type="match status" value="1"/>
</dbReference>
<name>A0A225VGS5_9STRA</name>
<feature type="domain" description="Reverse transcriptase/retrotransposon-derived protein RNase H-like" evidence="1">
    <location>
        <begin position="116"/>
        <end position="165"/>
    </location>
</feature>
<dbReference type="SUPFAM" id="SSF56672">
    <property type="entry name" value="DNA/RNA polymerases"/>
    <property type="match status" value="1"/>
</dbReference>
<organism evidence="2 3">
    <name type="scientific">Phytophthora megakarya</name>
    <dbReference type="NCBI Taxonomy" id="4795"/>
    <lineage>
        <taxon>Eukaryota</taxon>
        <taxon>Sar</taxon>
        <taxon>Stramenopiles</taxon>
        <taxon>Oomycota</taxon>
        <taxon>Peronosporomycetes</taxon>
        <taxon>Peronosporales</taxon>
        <taxon>Peronosporaceae</taxon>
        <taxon>Phytophthora</taxon>
    </lineage>
</organism>
<protein>
    <recommendedName>
        <fullName evidence="1">Reverse transcriptase/retrotransposon-derived protein RNase H-like domain-containing protein</fullName>
    </recommendedName>
</protein>
<dbReference type="PANTHER" id="PTHR33064">
    <property type="entry name" value="POL PROTEIN"/>
    <property type="match status" value="1"/>
</dbReference>
<dbReference type="InterPro" id="IPR043502">
    <property type="entry name" value="DNA/RNA_pol_sf"/>
</dbReference>
<dbReference type="Proteomes" id="UP000198211">
    <property type="component" value="Unassembled WGS sequence"/>
</dbReference>
<evidence type="ECO:0000259" key="1">
    <source>
        <dbReference type="Pfam" id="PF17919"/>
    </source>
</evidence>
<evidence type="ECO:0000313" key="2">
    <source>
        <dbReference type="EMBL" id="OWZ03680.1"/>
    </source>
</evidence>
<proteinExistence type="predicted"/>
<dbReference type="AlphaFoldDB" id="A0A225VGS5"/>
<dbReference type="EMBL" id="NBNE01005378">
    <property type="protein sequence ID" value="OWZ03680.1"/>
    <property type="molecule type" value="Genomic_DNA"/>
</dbReference>
<dbReference type="InterPro" id="IPR041577">
    <property type="entry name" value="RT_RNaseH_2"/>
</dbReference>
<keyword evidence="3" id="KW-1185">Reference proteome</keyword>
<sequence>MYLEKLNHLFRLMNEFGLKLSVKKSSLYLKSVKWCGKIIDGDGVRHDPERINSLREMPYPTTAANLQQFLCAANWLRGSIVGYAEAVKPLQEGLDDALRNKRKSKRAAAAIQVTLSDETRAAFDRVRDLLATSTTLHHPSPDGDMVLVTDASDKGWSIVVTQVEKWDSNGECEETHTRKLLRWALKLSEFRYTINHIAGTANVWADMLSRWACQPREITVRRVTTRISQQQKLCTLRPLDEENFVWPTWEEVLRVQRRYVPRALPPWLTTREDGLFMREDQALLRRLMIISHCGAQGHRGRHAMMSQLASVFSIDRLQVQVDAFIAYYACMLKVVKSFRGREVKHTAVKRGMKLYILIFCESFGNFQDRLALKDDASHFCELVACESPTSDVAVEAILQWHSRFGVPK</sequence>
<dbReference type="Pfam" id="PF17919">
    <property type="entry name" value="RT_RNaseH_2"/>
    <property type="match status" value="1"/>
</dbReference>
<accession>A0A225VGS5</accession>
<comment type="caution">
    <text evidence="2">The sequence shown here is derived from an EMBL/GenBank/DDBJ whole genome shotgun (WGS) entry which is preliminary data.</text>
</comment>
<dbReference type="InterPro" id="IPR043128">
    <property type="entry name" value="Rev_trsase/Diguanyl_cyclase"/>
</dbReference>
<reference evidence="3" key="1">
    <citation type="submission" date="2017-03" db="EMBL/GenBank/DDBJ databases">
        <title>Phytopthora megakarya and P. palmivora, two closely related causual agents of cacao black pod achieved similar genome size and gene model numbers by different mechanisms.</title>
        <authorList>
            <person name="Ali S."/>
            <person name="Shao J."/>
            <person name="Larry D.J."/>
            <person name="Kronmiller B."/>
            <person name="Shen D."/>
            <person name="Strem M.D."/>
            <person name="Melnick R.L."/>
            <person name="Guiltinan M.J."/>
            <person name="Tyler B.M."/>
            <person name="Meinhardt L.W."/>
            <person name="Bailey B.A."/>
        </authorList>
    </citation>
    <scope>NUCLEOTIDE SEQUENCE [LARGE SCALE GENOMIC DNA]</scope>
    <source>
        <strain evidence="3">zdho120</strain>
    </source>
</reference>
<dbReference type="InterPro" id="IPR051320">
    <property type="entry name" value="Viral_Replic_Matur_Polypro"/>
</dbReference>
<gene>
    <name evidence="2" type="ORF">PHMEG_00024542</name>
</gene>
<dbReference type="OrthoDB" id="121795at2759"/>
<evidence type="ECO:0000313" key="3">
    <source>
        <dbReference type="Proteomes" id="UP000198211"/>
    </source>
</evidence>
<dbReference type="Gene3D" id="3.30.70.270">
    <property type="match status" value="1"/>
</dbReference>